<evidence type="ECO:0000313" key="7">
    <source>
        <dbReference type="Proteomes" id="UP000608345"/>
    </source>
</evidence>
<reference evidence="6" key="1">
    <citation type="journal article" date="2014" name="Int. J. Syst. Evol. Microbiol.">
        <title>Complete genome sequence of Corynebacterium casei LMG S-19264T (=DSM 44701T), isolated from a smear-ripened cheese.</title>
        <authorList>
            <consortium name="US DOE Joint Genome Institute (JGI-PGF)"/>
            <person name="Walter F."/>
            <person name="Albersmeier A."/>
            <person name="Kalinowski J."/>
            <person name="Ruckert C."/>
        </authorList>
    </citation>
    <scope>NUCLEOTIDE SEQUENCE</scope>
    <source>
        <strain evidence="6">KCTC 23732</strain>
    </source>
</reference>
<reference evidence="6" key="2">
    <citation type="submission" date="2020-09" db="EMBL/GenBank/DDBJ databases">
        <authorList>
            <person name="Sun Q."/>
            <person name="Kim S."/>
        </authorList>
    </citation>
    <scope>NUCLEOTIDE SEQUENCE</scope>
    <source>
        <strain evidence="6">KCTC 23732</strain>
    </source>
</reference>
<sequence>MSRIDWYLRANLRFKHLQLLIYLDEMRSVSRVASALALTQPAISKMLSSMETGLGIKIFNRTSSGLEPTQHGLCLIQSAKDILYKLETTRLQLREITEGPMIQISMGVMPIAALAFAPTLLTALDKSPIDFSVTVRESTLGTLLPQLKTEQLKYIVGVIPNKPLQADIRSEVFYEDSFVIAVRKGHPLANVSDLEWKHLSNFPMILPTRDAITREIIVDTLLSYNIPIPNQTVESLSTLTNVGMLKSSDAFGTIPLEMATFFKKLGVLEILPLTITDIVRKVGLIWHINHENTQEHEIVMKIFRDAYAQYNKDPSNISITEIPFYG</sequence>
<dbReference type="PANTHER" id="PTHR30419:SF8">
    <property type="entry name" value="NITROGEN ASSIMILATION TRANSCRIPTIONAL ACTIVATOR-RELATED"/>
    <property type="match status" value="1"/>
</dbReference>
<dbReference type="SUPFAM" id="SSF53850">
    <property type="entry name" value="Periplasmic binding protein-like II"/>
    <property type="match status" value="1"/>
</dbReference>
<dbReference type="InterPro" id="IPR036388">
    <property type="entry name" value="WH-like_DNA-bd_sf"/>
</dbReference>
<dbReference type="GO" id="GO:0003677">
    <property type="term" value="F:DNA binding"/>
    <property type="evidence" value="ECO:0007669"/>
    <property type="project" value="UniProtKB-KW"/>
</dbReference>
<evidence type="ECO:0000256" key="4">
    <source>
        <dbReference type="ARBA" id="ARBA00023163"/>
    </source>
</evidence>
<dbReference type="Pfam" id="PF03466">
    <property type="entry name" value="LysR_substrate"/>
    <property type="match status" value="1"/>
</dbReference>
<dbReference type="Gene3D" id="3.40.190.290">
    <property type="match status" value="1"/>
</dbReference>
<dbReference type="InterPro" id="IPR050950">
    <property type="entry name" value="HTH-type_LysR_regulators"/>
</dbReference>
<dbReference type="EMBL" id="BMYS01000001">
    <property type="protein sequence ID" value="GGW75602.1"/>
    <property type="molecule type" value="Genomic_DNA"/>
</dbReference>
<dbReference type="Proteomes" id="UP000608345">
    <property type="component" value="Unassembled WGS sequence"/>
</dbReference>
<dbReference type="InterPro" id="IPR036390">
    <property type="entry name" value="WH_DNA-bd_sf"/>
</dbReference>
<dbReference type="InterPro" id="IPR005119">
    <property type="entry name" value="LysR_subst-bd"/>
</dbReference>
<organism evidence="6 7">
    <name type="scientific">Advenella faeciporci</name>
    <dbReference type="NCBI Taxonomy" id="797535"/>
    <lineage>
        <taxon>Bacteria</taxon>
        <taxon>Pseudomonadati</taxon>
        <taxon>Pseudomonadota</taxon>
        <taxon>Betaproteobacteria</taxon>
        <taxon>Burkholderiales</taxon>
        <taxon>Alcaligenaceae</taxon>
    </lineage>
</organism>
<dbReference type="RefSeq" id="WP_189383506.1">
    <property type="nucleotide sequence ID" value="NZ_BAABFY010000010.1"/>
</dbReference>
<evidence type="ECO:0000259" key="5">
    <source>
        <dbReference type="PROSITE" id="PS50931"/>
    </source>
</evidence>
<dbReference type="Gene3D" id="1.10.10.10">
    <property type="entry name" value="Winged helix-like DNA-binding domain superfamily/Winged helix DNA-binding domain"/>
    <property type="match status" value="1"/>
</dbReference>
<keyword evidence="3" id="KW-0238">DNA-binding</keyword>
<keyword evidence="2" id="KW-0805">Transcription regulation</keyword>
<keyword evidence="4" id="KW-0804">Transcription</keyword>
<dbReference type="Pfam" id="PF00126">
    <property type="entry name" value="HTH_1"/>
    <property type="match status" value="1"/>
</dbReference>
<dbReference type="PRINTS" id="PR00039">
    <property type="entry name" value="HTHLYSR"/>
</dbReference>
<evidence type="ECO:0000256" key="3">
    <source>
        <dbReference type="ARBA" id="ARBA00023125"/>
    </source>
</evidence>
<dbReference type="SUPFAM" id="SSF46785">
    <property type="entry name" value="Winged helix' DNA-binding domain"/>
    <property type="match status" value="1"/>
</dbReference>
<dbReference type="PANTHER" id="PTHR30419">
    <property type="entry name" value="HTH-TYPE TRANSCRIPTIONAL REGULATOR YBHD"/>
    <property type="match status" value="1"/>
</dbReference>
<name>A0A918JFT1_9BURK</name>
<comment type="caution">
    <text evidence="6">The sequence shown here is derived from an EMBL/GenBank/DDBJ whole genome shotgun (WGS) entry which is preliminary data.</text>
</comment>
<dbReference type="PROSITE" id="PS50931">
    <property type="entry name" value="HTH_LYSR"/>
    <property type="match status" value="1"/>
</dbReference>
<evidence type="ECO:0000256" key="2">
    <source>
        <dbReference type="ARBA" id="ARBA00023015"/>
    </source>
</evidence>
<dbReference type="GO" id="GO:0005829">
    <property type="term" value="C:cytosol"/>
    <property type="evidence" value="ECO:0007669"/>
    <property type="project" value="TreeGrafter"/>
</dbReference>
<protein>
    <submittedName>
        <fullName evidence="6">Regulatory protein</fullName>
    </submittedName>
</protein>
<evidence type="ECO:0000313" key="6">
    <source>
        <dbReference type="EMBL" id="GGW75602.1"/>
    </source>
</evidence>
<dbReference type="InterPro" id="IPR000847">
    <property type="entry name" value="LysR_HTH_N"/>
</dbReference>
<dbReference type="AlphaFoldDB" id="A0A918JFT1"/>
<proteinExistence type="inferred from homology"/>
<accession>A0A918JFT1</accession>
<feature type="domain" description="HTH lysR-type" evidence="5">
    <location>
        <begin position="12"/>
        <end position="69"/>
    </location>
</feature>
<comment type="similarity">
    <text evidence="1">Belongs to the LysR transcriptional regulatory family.</text>
</comment>
<keyword evidence="7" id="KW-1185">Reference proteome</keyword>
<gene>
    <name evidence="6" type="ORF">GCM10011450_01260</name>
</gene>
<dbReference type="GO" id="GO:0003700">
    <property type="term" value="F:DNA-binding transcription factor activity"/>
    <property type="evidence" value="ECO:0007669"/>
    <property type="project" value="InterPro"/>
</dbReference>
<evidence type="ECO:0000256" key="1">
    <source>
        <dbReference type="ARBA" id="ARBA00009437"/>
    </source>
</evidence>